<evidence type="ECO:0000313" key="1">
    <source>
        <dbReference type="EMBL" id="KAL2631411.1"/>
    </source>
</evidence>
<dbReference type="AlphaFoldDB" id="A0ABD1YKV1"/>
<keyword evidence="2" id="KW-1185">Reference proteome</keyword>
<sequence>MVLSWVDLNCNLILAGDTATGEKPSVDILSEIRANLLINFAVFSFEEQAVYTKSLHMPNASSVNELAARTDDGDPYVLTDSARMIEYRVSEKNAMMWDIPNMNNLAPMTLEMWQKLIHASDSEQKTCLYNALNGVTPSKMVTMKDTIKMSCFRDKYRCGEPVSIRVKTTITIDSNRVPKHKSILWNWLWPYIWCNCKSDGKHEADRNRCKGEMLWWDDAIWYIFNHLSDFFPQSIVEGRYMAFLIFLGGEARPAVLAHLSFLHVCKLMLDTAMEVFANPKARTLLEHGDAYGVCLIEQMMKPASFSDELISKETQTGTRRGLALQISPILTVPRPR</sequence>
<organism evidence="1 2">
    <name type="scientific">Riccia fluitans</name>
    <dbReference type="NCBI Taxonomy" id="41844"/>
    <lineage>
        <taxon>Eukaryota</taxon>
        <taxon>Viridiplantae</taxon>
        <taxon>Streptophyta</taxon>
        <taxon>Embryophyta</taxon>
        <taxon>Marchantiophyta</taxon>
        <taxon>Marchantiopsida</taxon>
        <taxon>Marchantiidae</taxon>
        <taxon>Marchantiales</taxon>
        <taxon>Ricciaceae</taxon>
        <taxon>Riccia</taxon>
    </lineage>
</organism>
<comment type="caution">
    <text evidence="1">The sequence shown here is derived from an EMBL/GenBank/DDBJ whole genome shotgun (WGS) entry which is preliminary data.</text>
</comment>
<accession>A0ABD1YKV1</accession>
<proteinExistence type="predicted"/>
<reference evidence="1 2" key="1">
    <citation type="submission" date="2024-09" db="EMBL/GenBank/DDBJ databases">
        <title>Chromosome-scale assembly of Riccia fluitans.</title>
        <authorList>
            <person name="Paukszto L."/>
            <person name="Sawicki J."/>
            <person name="Karawczyk K."/>
            <person name="Piernik-Szablinska J."/>
            <person name="Szczecinska M."/>
            <person name="Mazdziarz M."/>
        </authorList>
    </citation>
    <scope>NUCLEOTIDE SEQUENCE [LARGE SCALE GENOMIC DNA]</scope>
    <source>
        <strain evidence="1">Rf_01</strain>
        <tissue evidence="1">Aerial parts of the thallus</tissue>
    </source>
</reference>
<name>A0ABD1YKV1_9MARC</name>
<evidence type="ECO:0000313" key="2">
    <source>
        <dbReference type="Proteomes" id="UP001605036"/>
    </source>
</evidence>
<gene>
    <name evidence="1" type="ORF">R1flu_016097</name>
</gene>
<dbReference type="EMBL" id="JBHFFA010000004">
    <property type="protein sequence ID" value="KAL2631411.1"/>
    <property type="molecule type" value="Genomic_DNA"/>
</dbReference>
<protein>
    <submittedName>
        <fullName evidence="1">Uncharacterized protein</fullName>
    </submittedName>
</protein>
<dbReference type="Proteomes" id="UP001605036">
    <property type="component" value="Unassembled WGS sequence"/>
</dbReference>